<evidence type="ECO:0000313" key="2">
    <source>
        <dbReference type="Proteomes" id="UP000778578"/>
    </source>
</evidence>
<dbReference type="Proteomes" id="UP000778578">
    <property type="component" value="Unassembled WGS sequence"/>
</dbReference>
<gene>
    <name evidence="1" type="ORF">K7862_16480</name>
</gene>
<sequence>MNGGAYEPCSWAGGVGEEDPVLDYLRLQLPQAPAATQITYSVRISADAGTMPADLLLSGWIELTDGTGAVLADGVAQIQYSAGTIAPAERAQFYVVDRGGVLWRYEGTGHPDIPYLPRQRVGGGWDVYTSVTPLGGTDAAGEGDLVARDAQGVLWYYRHSGNTAQPFEPRVRVGSGWNVYTLLSGTGQHTVELHSGLAGDLVARDADGVLWYYQWTGDMKRPFAPRTRVGAGWNAYTALSVYGNGIVARDAHGVLWSYSHGILSGPGTDPFLPPVKVGAGWNQFTALTGVQVGDELVNGLLARSSSGGLWLYGAKPGSPQIPGKGTYVSAGWNIYTVLF</sequence>
<accession>A0ABS7Q7T5</accession>
<reference evidence="1 2" key="1">
    <citation type="submission" date="2021-08" db="EMBL/GenBank/DDBJ databases">
        <title>WGS of actinomycetes from Thailand.</title>
        <authorList>
            <person name="Thawai C."/>
        </authorList>
    </citation>
    <scope>NUCLEOTIDE SEQUENCE [LARGE SCALE GENOMIC DNA]</scope>
    <source>
        <strain evidence="1 2">PLK6-54</strain>
    </source>
</reference>
<protein>
    <recommendedName>
        <fullName evidence="3">Tachylectin</fullName>
    </recommendedName>
</protein>
<evidence type="ECO:0000313" key="1">
    <source>
        <dbReference type="EMBL" id="MBY8879221.1"/>
    </source>
</evidence>
<comment type="caution">
    <text evidence="1">The sequence shown here is derived from an EMBL/GenBank/DDBJ whole genome shotgun (WGS) entry which is preliminary data.</text>
</comment>
<dbReference type="RefSeq" id="WP_222963359.1">
    <property type="nucleotide sequence ID" value="NZ_JAINZZ010000018.1"/>
</dbReference>
<keyword evidence="2" id="KW-1185">Reference proteome</keyword>
<organism evidence="1 2">
    <name type="scientific">Actinacidiphila acidipaludis</name>
    <dbReference type="NCBI Taxonomy" id="2873382"/>
    <lineage>
        <taxon>Bacteria</taxon>
        <taxon>Bacillati</taxon>
        <taxon>Actinomycetota</taxon>
        <taxon>Actinomycetes</taxon>
        <taxon>Kitasatosporales</taxon>
        <taxon>Streptomycetaceae</taxon>
        <taxon>Actinacidiphila</taxon>
    </lineage>
</organism>
<name>A0ABS7Q7T5_9ACTN</name>
<evidence type="ECO:0008006" key="3">
    <source>
        <dbReference type="Google" id="ProtNLM"/>
    </source>
</evidence>
<dbReference type="SUPFAM" id="SSF89372">
    <property type="entry name" value="Fucose-specific lectin"/>
    <property type="match status" value="1"/>
</dbReference>
<proteinExistence type="predicted"/>
<dbReference type="EMBL" id="JAINZZ010000018">
    <property type="protein sequence ID" value="MBY8879221.1"/>
    <property type="molecule type" value="Genomic_DNA"/>
</dbReference>
<dbReference type="Gene3D" id="2.115.10.10">
    <property type="entry name" value="Tachylectin 2"/>
    <property type="match status" value="2"/>
</dbReference>